<protein>
    <submittedName>
        <fullName evidence="3">Uncharacterized protein</fullName>
    </submittedName>
</protein>
<name>A0A1Y2LRW5_EPING</name>
<evidence type="ECO:0000256" key="1">
    <source>
        <dbReference type="SAM" id="MobiDB-lite"/>
    </source>
</evidence>
<evidence type="ECO:0000313" key="4">
    <source>
        <dbReference type="Proteomes" id="UP000193240"/>
    </source>
</evidence>
<proteinExistence type="predicted"/>
<evidence type="ECO:0000256" key="2">
    <source>
        <dbReference type="SAM" id="Phobius"/>
    </source>
</evidence>
<dbReference type="EMBL" id="KZ107851">
    <property type="protein sequence ID" value="OSS46613.1"/>
    <property type="molecule type" value="Genomic_DNA"/>
</dbReference>
<dbReference type="AlphaFoldDB" id="A0A1Y2LRW5"/>
<gene>
    <name evidence="3" type="ORF">B5807_08481</name>
</gene>
<keyword evidence="4" id="KW-1185">Reference proteome</keyword>
<feature type="transmembrane region" description="Helical" evidence="2">
    <location>
        <begin position="96"/>
        <end position="116"/>
    </location>
</feature>
<keyword evidence="2" id="KW-0472">Membrane</keyword>
<keyword evidence="2" id="KW-1133">Transmembrane helix</keyword>
<keyword evidence="2" id="KW-0812">Transmembrane</keyword>
<evidence type="ECO:0000313" key="3">
    <source>
        <dbReference type="EMBL" id="OSS46613.1"/>
    </source>
</evidence>
<sequence length="120" mass="13327">MRRAPWPPPLAMQTSPSAAQGHHPPRQPQWHDPIYAIPPPEEAPPSYDDAIHASTAPLLVGPPPDYGAFRAYVDPDESSEASSEIDDNEQYMPEHLGQVFAVFIISGILYLFWRIISQPA</sequence>
<organism evidence="3 4">
    <name type="scientific">Epicoccum nigrum</name>
    <name type="common">Soil fungus</name>
    <name type="synonym">Epicoccum purpurascens</name>
    <dbReference type="NCBI Taxonomy" id="105696"/>
    <lineage>
        <taxon>Eukaryota</taxon>
        <taxon>Fungi</taxon>
        <taxon>Dikarya</taxon>
        <taxon>Ascomycota</taxon>
        <taxon>Pezizomycotina</taxon>
        <taxon>Dothideomycetes</taxon>
        <taxon>Pleosporomycetidae</taxon>
        <taxon>Pleosporales</taxon>
        <taxon>Pleosporineae</taxon>
        <taxon>Didymellaceae</taxon>
        <taxon>Epicoccum</taxon>
    </lineage>
</organism>
<reference evidence="3 4" key="1">
    <citation type="journal article" date="2017" name="Genome Announc.">
        <title>Genome sequence of the saprophytic ascomycete Epicoccum nigrum ICMP 19927 strain isolated from New Zealand.</title>
        <authorList>
            <person name="Fokin M."/>
            <person name="Fleetwood D."/>
            <person name="Weir B.S."/>
            <person name="Villas-Boas S.G."/>
        </authorList>
    </citation>
    <scope>NUCLEOTIDE SEQUENCE [LARGE SCALE GENOMIC DNA]</scope>
    <source>
        <strain evidence="3 4">ICMP 19927</strain>
    </source>
</reference>
<dbReference type="InParanoid" id="A0A1Y2LRW5"/>
<dbReference type="Proteomes" id="UP000193240">
    <property type="component" value="Unassembled WGS sequence"/>
</dbReference>
<accession>A0A1Y2LRW5</accession>
<feature type="region of interest" description="Disordered" evidence="1">
    <location>
        <begin position="1"/>
        <end position="49"/>
    </location>
</feature>
<feature type="compositionally biased region" description="Pro residues" evidence="1">
    <location>
        <begin position="1"/>
        <end position="10"/>
    </location>
</feature>